<accession>A0ABQ5TL90</accession>
<dbReference type="PROSITE" id="PS51819">
    <property type="entry name" value="VOC"/>
    <property type="match status" value="1"/>
</dbReference>
<gene>
    <name evidence="2" type="ORF">MACH08_21480</name>
</gene>
<dbReference type="InterPro" id="IPR037523">
    <property type="entry name" value="VOC_core"/>
</dbReference>
<dbReference type="RefSeq" id="WP_017796829.1">
    <property type="nucleotide sequence ID" value="NZ_BSKO01000001.1"/>
</dbReference>
<dbReference type="InterPro" id="IPR004360">
    <property type="entry name" value="Glyas_Fos-R_dOase_dom"/>
</dbReference>
<dbReference type="Proteomes" id="UP001275436">
    <property type="component" value="Unassembled WGS sequence"/>
</dbReference>
<name>A0ABQ5TL90_9BACI</name>
<keyword evidence="3" id="KW-1185">Reference proteome</keyword>
<comment type="caution">
    <text evidence="2">The sequence shown here is derived from an EMBL/GenBank/DDBJ whole genome shotgun (WGS) entry which is preliminary data.</text>
</comment>
<evidence type="ECO:0000313" key="3">
    <source>
        <dbReference type="Proteomes" id="UP001275436"/>
    </source>
</evidence>
<dbReference type="CDD" id="cd06587">
    <property type="entry name" value="VOC"/>
    <property type="match status" value="1"/>
</dbReference>
<evidence type="ECO:0000259" key="1">
    <source>
        <dbReference type="PROSITE" id="PS51819"/>
    </source>
</evidence>
<dbReference type="SUPFAM" id="SSF54593">
    <property type="entry name" value="Glyoxalase/Bleomycin resistance protein/Dihydroxybiphenyl dioxygenase"/>
    <property type="match status" value="1"/>
</dbReference>
<proteinExistence type="predicted"/>
<protein>
    <recommendedName>
        <fullName evidence="1">VOC domain-containing protein</fullName>
    </recommendedName>
</protein>
<dbReference type="Gene3D" id="3.10.180.10">
    <property type="entry name" value="2,3-Dihydroxybiphenyl 1,2-Dioxygenase, domain 1"/>
    <property type="match status" value="1"/>
</dbReference>
<dbReference type="EMBL" id="BSKO01000001">
    <property type="protein sequence ID" value="GLO66364.1"/>
    <property type="molecule type" value="Genomic_DNA"/>
</dbReference>
<feature type="domain" description="VOC" evidence="1">
    <location>
        <begin position="6"/>
        <end position="116"/>
    </location>
</feature>
<dbReference type="Pfam" id="PF00903">
    <property type="entry name" value="Glyoxalase"/>
    <property type="match status" value="1"/>
</dbReference>
<dbReference type="InterPro" id="IPR029068">
    <property type="entry name" value="Glyas_Bleomycin-R_OHBP_Dase"/>
</dbReference>
<evidence type="ECO:0000313" key="2">
    <source>
        <dbReference type="EMBL" id="GLO66364.1"/>
    </source>
</evidence>
<organism evidence="2 3">
    <name type="scientific">Oceanobacillus kimchii</name>
    <dbReference type="NCBI Taxonomy" id="746691"/>
    <lineage>
        <taxon>Bacteria</taxon>
        <taxon>Bacillati</taxon>
        <taxon>Bacillota</taxon>
        <taxon>Bacilli</taxon>
        <taxon>Bacillales</taxon>
        <taxon>Bacillaceae</taxon>
        <taxon>Oceanobacillus</taxon>
    </lineage>
</organism>
<sequence length="118" mass="13758">MSLFKEIGDVFLHVNDLKQSAEWYAKILGKPNPEVNTSHPVHWFGLGNRGVLLDDNRNNSDYIRPSFMLLTEDIDSAYDWIKENDGIIEKEISRDDMVSFFVFSDMDKNMIMVCEQHQ</sequence>
<reference evidence="2 3" key="1">
    <citation type="submission" date="2023-02" db="EMBL/GenBank/DDBJ databases">
        <title>Oceanobacillus kimchii IFOP_LL358 isolated form Alexandrium catenella lab strain.</title>
        <authorList>
            <person name="Gajardo G."/>
            <person name="Ueki S."/>
            <person name="Maruyama F."/>
        </authorList>
    </citation>
    <scope>NUCLEOTIDE SEQUENCE [LARGE SCALE GENOMIC DNA]</scope>
    <source>
        <strain evidence="2 3">IFOP_LL358</strain>
    </source>
</reference>